<reference evidence="2 3" key="1">
    <citation type="journal article" date="2022" name="G3 (Bethesda)">
        <title>Evaluating Illumina-, Nanopore-, and PacBio-based genome assembly strategies with the bald notothen, Trematomus borchgrevinki.</title>
        <authorList>
            <person name="Rayamajhi N."/>
            <person name="Cheng C.C."/>
            <person name="Catchen J.M."/>
        </authorList>
    </citation>
    <scope>NUCLEOTIDE SEQUENCE [LARGE SCALE GENOMIC DNA]</scope>
    <source>
        <strain evidence="2">AGRC-2024</strain>
    </source>
</reference>
<accession>A0ABD2H330</accession>
<evidence type="ECO:0000256" key="1">
    <source>
        <dbReference type="SAM" id="MobiDB-lite"/>
    </source>
</evidence>
<dbReference type="EMBL" id="JBIYXZ010002073">
    <property type="protein sequence ID" value="KAL3060844.1"/>
    <property type="molecule type" value="Genomic_DNA"/>
</dbReference>
<evidence type="ECO:0000313" key="3">
    <source>
        <dbReference type="Proteomes" id="UP001619887"/>
    </source>
</evidence>
<name>A0ABD2H330_PAGBO</name>
<protein>
    <submittedName>
        <fullName evidence="2">Uncharacterized protein</fullName>
    </submittedName>
</protein>
<comment type="caution">
    <text evidence="2">The sequence shown here is derived from an EMBL/GenBank/DDBJ whole genome shotgun (WGS) entry which is preliminary data.</text>
</comment>
<dbReference type="Proteomes" id="UP001619887">
    <property type="component" value="Unassembled WGS sequence"/>
</dbReference>
<feature type="region of interest" description="Disordered" evidence="1">
    <location>
        <begin position="1"/>
        <end position="20"/>
    </location>
</feature>
<keyword evidence="3" id="KW-1185">Reference proteome</keyword>
<sequence>MTETLEDVKLHTPHDQSLPLTFTPKKRKKEMANLPVKTVPQKHPFTKRVGCFAEAMRLNFRVSMNVEGVEKGPDVSTKK</sequence>
<feature type="compositionally biased region" description="Basic and acidic residues" evidence="1">
    <location>
        <begin position="1"/>
        <end position="14"/>
    </location>
</feature>
<evidence type="ECO:0000313" key="2">
    <source>
        <dbReference type="EMBL" id="KAL3060844.1"/>
    </source>
</evidence>
<organism evidence="2 3">
    <name type="scientific">Pagothenia borchgrevinki</name>
    <name type="common">Bald rockcod</name>
    <name type="synonym">Trematomus borchgrevinki</name>
    <dbReference type="NCBI Taxonomy" id="8213"/>
    <lineage>
        <taxon>Eukaryota</taxon>
        <taxon>Metazoa</taxon>
        <taxon>Chordata</taxon>
        <taxon>Craniata</taxon>
        <taxon>Vertebrata</taxon>
        <taxon>Euteleostomi</taxon>
        <taxon>Actinopterygii</taxon>
        <taxon>Neopterygii</taxon>
        <taxon>Teleostei</taxon>
        <taxon>Neoteleostei</taxon>
        <taxon>Acanthomorphata</taxon>
        <taxon>Eupercaria</taxon>
        <taxon>Perciformes</taxon>
        <taxon>Notothenioidei</taxon>
        <taxon>Nototheniidae</taxon>
        <taxon>Pagothenia</taxon>
    </lineage>
</organism>
<dbReference type="AlphaFoldDB" id="A0ABD2H330"/>
<gene>
    <name evidence="2" type="ORF">OYC64_015229</name>
</gene>
<proteinExistence type="predicted"/>
<reference evidence="2 3" key="2">
    <citation type="journal article" date="2024" name="G3 (Bethesda)">
        <title>The genome of the cryopelagic Antarctic bald notothen, Trematomus borchgrevinki.</title>
        <authorList>
            <person name="Rayamajhi N."/>
            <person name="Rivera-Colon A.G."/>
            <person name="Minhas B.F."/>
            <person name="Cheng C.C."/>
            <person name="Catchen J.M."/>
        </authorList>
    </citation>
    <scope>NUCLEOTIDE SEQUENCE [LARGE SCALE GENOMIC DNA]</scope>
    <source>
        <strain evidence="2">AGRC-2024</strain>
    </source>
</reference>